<dbReference type="AlphaFoldDB" id="A0A9D5JVV5"/>
<feature type="transmembrane region" description="Helical" evidence="1">
    <location>
        <begin position="526"/>
        <end position="549"/>
    </location>
</feature>
<keyword evidence="1" id="KW-0472">Membrane</keyword>
<dbReference type="Pfam" id="PF00873">
    <property type="entry name" value="ACR_tran"/>
    <property type="match status" value="1"/>
</dbReference>
<dbReference type="Gene3D" id="1.20.1640.10">
    <property type="entry name" value="Multidrug efflux transporter AcrB transmembrane domain"/>
    <property type="match status" value="2"/>
</dbReference>
<dbReference type="PANTHER" id="PTHR32063">
    <property type="match status" value="1"/>
</dbReference>
<dbReference type="EMBL" id="WJJP01000382">
    <property type="protein sequence ID" value="MBD3325239.1"/>
    <property type="molecule type" value="Genomic_DNA"/>
</dbReference>
<accession>A0A9D5JVV5</accession>
<feature type="transmembrane region" description="Helical" evidence="1">
    <location>
        <begin position="629"/>
        <end position="655"/>
    </location>
</feature>
<feature type="non-terminal residue" evidence="2">
    <location>
        <position position="1"/>
    </location>
</feature>
<comment type="caution">
    <text evidence="2">The sequence shown here is derived from an EMBL/GenBank/DDBJ whole genome shotgun (WGS) entry which is preliminary data.</text>
</comment>
<dbReference type="InterPro" id="IPR001036">
    <property type="entry name" value="Acrflvin-R"/>
</dbReference>
<evidence type="ECO:0000313" key="2">
    <source>
        <dbReference type="EMBL" id="MBD3325239.1"/>
    </source>
</evidence>
<dbReference type="PANTHER" id="PTHR32063:SF0">
    <property type="entry name" value="SWARMING MOTILITY PROTEIN SWRC"/>
    <property type="match status" value="1"/>
</dbReference>
<feature type="transmembrane region" description="Helical" evidence="1">
    <location>
        <begin position="598"/>
        <end position="617"/>
    </location>
</feature>
<dbReference type="PRINTS" id="PR00702">
    <property type="entry name" value="ACRIFLAVINRP"/>
</dbReference>
<dbReference type="GO" id="GO:0042910">
    <property type="term" value="F:xenobiotic transmembrane transporter activity"/>
    <property type="evidence" value="ECO:0007669"/>
    <property type="project" value="TreeGrafter"/>
</dbReference>
<feature type="transmembrane region" description="Helical" evidence="1">
    <location>
        <begin position="163"/>
        <end position="184"/>
    </location>
</feature>
<feature type="transmembrane region" description="Helical" evidence="1">
    <location>
        <begin position="98"/>
        <end position="125"/>
    </location>
</feature>
<reference evidence="2" key="1">
    <citation type="submission" date="2019-11" db="EMBL/GenBank/DDBJ databases">
        <title>Microbial mats filling the niche in hypersaline microbial mats.</title>
        <authorList>
            <person name="Wong H.L."/>
            <person name="Macleod F.I."/>
            <person name="White R.A. III"/>
            <person name="Burns B.P."/>
        </authorList>
    </citation>
    <scope>NUCLEOTIDE SEQUENCE</scope>
    <source>
        <strain evidence="2">Rbin_158</strain>
    </source>
</reference>
<proteinExistence type="predicted"/>
<feature type="transmembrane region" description="Helical" evidence="1">
    <location>
        <begin position="555"/>
        <end position="577"/>
    </location>
</feature>
<feature type="transmembrane region" description="Helical" evidence="1">
    <location>
        <begin position="66"/>
        <end position="86"/>
    </location>
</feature>
<protein>
    <submittedName>
        <fullName evidence="2">MMPL family transporter</fullName>
    </submittedName>
</protein>
<dbReference type="SUPFAM" id="SSF82714">
    <property type="entry name" value="Multidrug efflux transporter AcrB TolC docking domain, DN and DC subdomains"/>
    <property type="match status" value="1"/>
</dbReference>
<keyword evidence="1" id="KW-1133">Transmembrane helix</keyword>
<gene>
    <name evidence="2" type="ORF">GF339_11685</name>
</gene>
<organism evidence="2 3">
    <name type="scientific">candidate division KSB3 bacterium</name>
    <dbReference type="NCBI Taxonomy" id="2044937"/>
    <lineage>
        <taxon>Bacteria</taxon>
        <taxon>candidate division KSB3</taxon>
    </lineage>
</organism>
<dbReference type="GO" id="GO:0005886">
    <property type="term" value="C:plasma membrane"/>
    <property type="evidence" value="ECO:0007669"/>
    <property type="project" value="TreeGrafter"/>
</dbReference>
<dbReference type="SUPFAM" id="SSF82693">
    <property type="entry name" value="Multidrug efflux transporter AcrB pore domain, PN1, PN2, PC1 and PC2 subdomains"/>
    <property type="match status" value="1"/>
</dbReference>
<dbReference type="Gene3D" id="3.30.70.1440">
    <property type="entry name" value="Multidrug efflux transporter AcrB pore domain"/>
    <property type="match status" value="1"/>
</dbReference>
<evidence type="ECO:0000313" key="3">
    <source>
        <dbReference type="Proteomes" id="UP000649604"/>
    </source>
</evidence>
<dbReference type="InterPro" id="IPR027463">
    <property type="entry name" value="AcrB_DN_DC_subdom"/>
</dbReference>
<name>A0A9D5JVV5_9BACT</name>
<evidence type="ECO:0000256" key="1">
    <source>
        <dbReference type="SAM" id="Phobius"/>
    </source>
</evidence>
<dbReference type="Gene3D" id="3.30.2090.10">
    <property type="entry name" value="Multidrug efflux transporter AcrB TolC docking domain, DN and DC subdomains"/>
    <property type="match status" value="1"/>
</dbReference>
<sequence length="691" mass="76281">IPLSVIPAFIGLRALGYTFNLMTMGGLALGIGMLVDNAVVVIENTFRHLEEGRDVKQSAQLGGTEVQMAITSSTLTTVAVFLPMVLASGLSGKLARPLALTVVVALFSSLFVALTLIPMISTLILDKTARVVTRVQAEQGRFYRFRRWYRHLLFGALTHRKTVLSVAGLIFLAGVLLMVFVIGAEFMPSQDVPMIFAMTFMPVGTSLEETDRVVRQIETIVLDQPEVLHVSTFTGLSESTKFDVGGGRGAAGVNESQIMIRLTDKGERTRSTEAITEAIRSRLPRIRGAKFEFIDMGQAMQGGWGDQTPVALKLYGKEIDTLKTLAEEIVVRIQTVEGLRDVDMSLKEGKPELQIEIDREQASQLGISTQQIARTIKTSMLGTVASKFRIRGEEYDIRVRFLAPERDSIADLRNITILSPAGFQVPLYQIARIRQNDGPVKITRENQARKVTVTANTFGRDMKRLIADIKARLADLPFPSGYFLEYGGTYKEMQEAFVTLGKALIVAILLVYMVMAAQFESFLQPFIIMFTVPLAVIGVVIGLLLFGYILSVPVFMGVIILTGVVVNNSIVMIDYVNHLRWHGIEARQAILEGTAVRLRPILITTLTTCLGMLPMALSRAEGSEMRSPMAVAICFGLFFAMGLTLFVIPVVYSILSRISFKGLTRKDLHALELDHRALPHIHAKPRATDEE</sequence>
<feature type="transmembrane region" description="Helical" evidence="1">
    <location>
        <begin position="496"/>
        <end position="514"/>
    </location>
</feature>
<feature type="transmembrane region" description="Helical" evidence="1">
    <location>
        <begin position="21"/>
        <end position="46"/>
    </location>
</feature>
<keyword evidence="1" id="KW-0812">Transmembrane</keyword>
<dbReference type="SUPFAM" id="SSF82866">
    <property type="entry name" value="Multidrug efflux transporter AcrB transmembrane domain"/>
    <property type="match status" value="2"/>
</dbReference>
<dbReference type="Gene3D" id="3.30.70.1430">
    <property type="entry name" value="Multidrug efflux transporter AcrB pore domain"/>
    <property type="match status" value="1"/>
</dbReference>
<dbReference type="Proteomes" id="UP000649604">
    <property type="component" value="Unassembled WGS sequence"/>
</dbReference>